<reference evidence="2" key="1">
    <citation type="submission" date="2022-11" db="UniProtKB">
        <authorList>
            <consortium name="WormBaseParasite"/>
        </authorList>
    </citation>
    <scope>IDENTIFICATION</scope>
</reference>
<evidence type="ECO:0000313" key="2">
    <source>
        <dbReference type="WBParaSite" id="ES5_v2.g13384.t1"/>
    </source>
</evidence>
<name>A0AC34F930_9BILA</name>
<organism evidence="1 2">
    <name type="scientific">Panagrolaimus sp. ES5</name>
    <dbReference type="NCBI Taxonomy" id="591445"/>
    <lineage>
        <taxon>Eukaryota</taxon>
        <taxon>Metazoa</taxon>
        <taxon>Ecdysozoa</taxon>
        <taxon>Nematoda</taxon>
        <taxon>Chromadorea</taxon>
        <taxon>Rhabditida</taxon>
        <taxon>Tylenchina</taxon>
        <taxon>Panagrolaimomorpha</taxon>
        <taxon>Panagrolaimoidea</taxon>
        <taxon>Panagrolaimidae</taxon>
        <taxon>Panagrolaimus</taxon>
    </lineage>
</organism>
<accession>A0AC34F930</accession>
<protein>
    <submittedName>
        <fullName evidence="2">Uncharacterized protein</fullName>
    </submittedName>
</protein>
<proteinExistence type="predicted"/>
<dbReference type="Proteomes" id="UP000887579">
    <property type="component" value="Unplaced"/>
</dbReference>
<evidence type="ECO:0000313" key="1">
    <source>
        <dbReference type="Proteomes" id="UP000887579"/>
    </source>
</evidence>
<sequence>MIATRIMKTFHITSCKHFQFIDWPDHFVPKNYGSLLHLYKNVVRLAGKGHIVVHCSAGIGRTGVFIGAFMIFELYTKNKLESIESGLKRLREQRFSAVQTLDQYCFLHLLLIELILIYDPKVDKKQVRDLKKKYIQIVKQSVEESESGTAEKKDTTTEVRVPPPPKVAPIPKTTKPISDAKQTPTKKEQIQKPKNSKAKKT</sequence>
<dbReference type="WBParaSite" id="ES5_v2.g13384.t1">
    <property type="protein sequence ID" value="ES5_v2.g13384.t1"/>
    <property type="gene ID" value="ES5_v2.g13384"/>
</dbReference>